<dbReference type="PROSITE" id="PS51257">
    <property type="entry name" value="PROKAR_LIPOPROTEIN"/>
    <property type="match status" value="1"/>
</dbReference>
<accession>A0A372MDP8</accession>
<protein>
    <submittedName>
        <fullName evidence="2">Uncharacterized protein</fullName>
    </submittedName>
</protein>
<dbReference type="AlphaFoldDB" id="A0A372MDP8"/>
<reference evidence="2 3" key="2">
    <citation type="submission" date="2018-09" db="EMBL/GenBank/DDBJ databases">
        <title>Genome of Sphaerochaeta halotolerans strain 4-11.</title>
        <authorList>
            <person name="Nazina T.N."/>
            <person name="Sokolova D.S."/>
        </authorList>
    </citation>
    <scope>NUCLEOTIDE SEQUENCE [LARGE SCALE GENOMIC DNA]</scope>
    <source>
        <strain evidence="2 3">4-11</strain>
    </source>
</reference>
<organism evidence="2 3">
    <name type="scientific">Sphaerochaeta halotolerans</name>
    <dbReference type="NCBI Taxonomy" id="2293840"/>
    <lineage>
        <taxon>Bacteria</taxon>
        <taxon>Pseudomonadati</taxon>
        <taxon>Spirochaetota</taxon>
        <taxon>Spirochaetia</taxon>
        <taxon>Spirochaetales</taxon>
        <taxon>Sphaerochaetaceae</taxon>
        <taxon>Sphaerochaeta</taxon>
    </lineage>
</organism>
<feature type="chain" id="PRO_5016845176" evidence="1">
    <location>
        <begin position="25"/>
        <end position="294"/>
    </location>
</feature>
<keyword evidence="1" id="KW-0732">Signal</keyword>
<evidence type="ECO:0000313" key="3">
    <source>
        <dbReference type="Proteomes" id="UP000264002"/>
    </source>
</evidence>
<feature type="signal peptide" evidence="1">
    <location>
        <begin position="1"/>
        <end position="24"/>
    </location>
</feature>
<name>A0A372MDP8_9SPIR</name>
<dbReference type="EMBL" id="QUWK01000015">
    <property type="protein sequence ID" value="RFU93917.1"/>
    <property type="molecule type" value="Genomic_DNA"/>
</dbReference>
<evidence type="ECO:0000256" key="1">
    <source>
        <dbReference type="SAM" id="SignalP"/>
    </source>
</evidence>
<evidence type="ECO:0000313" key="2">
    <source>
        <dbReference type="EMBL" id="RFU93917.1"/>
    </source>
</evidence>
<gene>
    <name evidence="2" type="ORF">DYP60_12190</name>
</gene>
<keyword evidence="3" id="KW-1185">Reference proteome</keyword>
<comment type="caution">
    <text evidence="2">The sequence shown here is derived from an EMBL/GenBank/DDBJ whole genome shotgun (WGS) entry which is preliminary data.</text>
</comment>
<sequence>MNTFTRLVPIGFLLVLLLSSCATTARKEVPYYDFQGMADSGVIVVTVDAQKESELIKSVFADMQEFADRAERISLSLSPRVDAYPLEVDELDAYGVIEGDYPKWLVNTTMMYSRELKRQYAQDDLTYFQQKNGELSIYAPNNDKILFTNRGYPEVYEIYNAERRLIDLPTANDMLSSSIAVYSLEPETFFDLGLELPDTVITQAKVMLLLINQKEDGGYSLDAYITMDTPKLANTLSQMVRTGYLARLKREKTPFKIADLMKMFLIEDDLVTIKHMDLGEEQMNNFKQSLSGLL</sequence>
<reference evidence="3" key="1">
    <citation type="submission" date="2018-08" db="EMBL/GenBank/DDBJ databases">
        <authorList>
            <person name="Grouzdev D.S."/>
            <person name="Krutkina M.S."/>
        </authorList>
    </citation>
    <scope>NUCLEOTIDE SEQUENCE [LARGE SCALE GENOMIC DNA]</scope>
    <source>
        <strain evidence="3">4-11</strain>
    </source>
</reference>
<dbReference type="Proteomes" id="UP000264002">
    <property type="component" value="Unassembled WGS sequence"/>
</dbReference>
<proteinExistence type="predicted"/>
<dbReference type="RefSeq" id="WP_117331294.1">
    <property type="nucleotide sequence ID" value="NZ_QUWK01000015.1"/>
</dbReference>